<dbReference type="Pfam" id="PF19576">
    <property type="entry name" value="Acyltransf_2"/>
    <property type="match status" value="1"/>
</dbReference>
<dbReference type="SMART" id="SM00563">
    <property type="entry name" value="PlsC"/>
    <property type="match status" value="1"/>
</dbReference>
<keyword evidence="2" id="KW-0808">Transferase</keyword>
<evidence type="ECO:0000313" key="2">
    <source>
        <dbReference type="EMBL" id="TNC70896.1"/>
    </source>
</evidence>
<dbReference type="AlphaFoldDB" id="A0A5C4NBD6"/>
<dbReference type="RefSeq" id="WP_139082103.1">
    <property type="nucleotide sequence ID" value="NZ_VDFV01000017.1"/>
</dbReference>
<reference evidence="2 3" key="1">
    <citation type="submission" date="2019-06" db="EMBL/GenBank/DDBJ databases">
        <authorList>
            <person name="Jiang L."/>
        </authorList>
    </citation>
    <scope>NUCLEOTIDE SEQUENCE [LARGE SCALE GENOMIC DNA]</scope>
    <source>
        <strain evidence="2 3">YIM 48858</strain>
    </source>
</reference>
<comment type="caution">
    <text evidence="2">The sequence shown here is derived from an EMBL/GenBank/DDBJ whole genome shotgun (WGS) entry which is preliminary data.</text>
</comment>
<dbReference type="GO" id="GO:0016746">
    <property type="term" value="F:acyltransferase activity"/>
    <property type="evidence" value="ECO:0007669"/>
    <property type="project" value="UniProtKB-KW"/>
</dbReference>
<evidence type="ECO:0000259" key="1">
    <source>
        <dbReference type="SMART" id="SM00563"/>
    </source>
</evidence>
<name>A0A5C4NBD6_9RHOB</name>
<keyword evidence="2" id="KW-0012">Acyltransferase</keyword>
<keyword evidence="3" id="KW-1185">Reference proteome</keyword>
<evidence type="ECO:0000313" key="3">
    <source>
        <dbReference type="Proteomes" id="UP000305709"/>
    </source>
</evidence>
<dbReference type="EMBL" id="VDFV01000017">
    <property type="protein sequence ID" value="TNC70896.1"/>
    <property type="molecule type" value="Genomic_DNA"/>
</dbReference>
<proteinExistence type="predicted"/>
<dbReference type="InterPro" id="IPR002123">
    <property type="entry name" value="Plipid/glycerol_acylTrfase"/>
</dbReference>
<sequence length="312" mass="33830">MPPGTHAVTLTAQAAREISYASSAATPSGRAVIRLLENATGRIGLIRRARGYESEMSGGASFYEVMYRRYGLRLEVTGALETIPAEGPVVVVSNHPYGVLDGLTMAHILCGRRGGDFRILANSVFRHVPHLGPNILPVDFEESREAASRNLASRAEALRYLAGGGAIGVFPGGTVSTAATPFGPPLDPAWRSFTARMIARSGATVVPLFFEGRTSRLFQVASHLHMTLRLGLLIHEFGRRTDGPVRVVVGEPIPRGRLDAFGPDSRGMMAFLRRETYALSPRPVPLDALGHEFEERHRRPEREIPAPAPAHS</sequence>
<accession>A0A5C4NBD6</accession>
<dbReference type="CDD" id="cd07986">
    <property type="entry name" value="LPLAT_ACT14924-like"/>
    <property type="match status" value="1"/>
</dbReference>
<dbReference type="OrthoDB" id="1113830at2"/>
<dbReference type="SUPFAM" id="SSF69593">
    <property type="entry name" value="Glycerol-3-phosphate (1)-acyltransferase"/>
    <property type="match status" value="1"/>
</dbReference>
<organism evidence="2 3">
    <name type="scientific">Rubellimicrobium roseum</name>
    <dbReference type="NCBI Taxonomy" id="687525"/>
    <lineage>
        <taxon>Bacteria</taxon>
        <taxon>Pseudomonadati</taxon>
        <taxon>Pseudomonadota</taxon>
        <taxon>Alphaproteobacteria</taxon>
        <taxon>Rhodobacterales</taxon>
        <taxon>Roseobacteraceae</taxon>
        <taxon>Rubellimicrobium</taxon>
    </lineage>
</organism>
<dbReference type="Proteomes" id="UP000305709">
    <property type="component" value="Unassembled WGS sequence"/>
</dbReference>
<feature type="domain" description="Phospholipid/glycerol acyltransferase" evidence="1">
    <location>
        <begin position="89"/>
        <end position="213"/>
    </location>
</feature>
<protein>
    <submittedName>
        <fullName evidence="2">Acyltransferase</fullName>
    </submittedName>
</protein>
<gene>
    <name evidence="2" type="ORF">FHG71_12920</name>
</gene>
<dbReference type="InterPro" id="IPR045746">
    <property type="entry name" value="ACT14924-like_Acyltransf_dom"/>
</dbReference>